<organism evidence="6">
    <name type="scientific">uncultured marine thaumarchaeote AD1000_30_G09</name>
    <dbReference type="NCBI Taxonomy" id="1455905"/>
    <lineage>
        <taxon>Archaea</taxon>
        <taxon>Nitrososphaerota</taxon>
        <taxon>environmental samples</taxon>
    </lineage>
</organism>
<feature type="transmembrane region" description="Helical" evidence="5">
    <location>
        <begin position="20"/>
        <end position="39"/>
    </location>
</feature>
<protein>
    <submittedName>
        <fullName evidence="6">NADH dehydrogenase (NuoH)</fullName>
        <ecNumber evidence="6">1.6.5.3</ecNumber>
    </submittedName>
</protein>
<gene>
    <name evidence="6" type="primary">nuoH</name>
</gene>
<reference evidence="6" key="1">
    <citation type="journal article" date="2014" name="Genome Biol. Evol.">
        <title>Pangenome evidence for extensive interdomain horizontal transfer affecting lineage core and shell genes in uncultured planktonic thaumarchaeota and euryarchaeota.</title>
        <authorList>
            <person name="Deschamps P."/>
            <person name="Zivanovic Y."/>
            <person name="Moreira D."/>
            <person name="Rodriguez-Valera F."/>
            <person name="Lopez-Garcia P."/>
        </authorList>
    </citation>
    <scope>NUCLEOTIDE SEQUENCE</scope>
</reference>
<sequence length="59" mass="6661">MAGWLTELSGMMYGLVQLGSYLKLYAFAALFVVLFLGGWNGPSIFQWSQWLKLSLMVLL</sequence>
<accession>A0A075FNR8</accession>
<evidence type="ECO:0000256" key="5">
    <source>
        <dbReference type="SAM" id="Phobius"/>
    </source>
</evidence>
<keyword evidence="3 5" id="KW-1133">Transmembrane helix</keyword>
<dbReference type="EC" id="1.6.5.3" evidence="6"/>
<proteinExistence type="predicted"/>
<dbReference type="InterPro" id="IPR001694">
    <property type="entry name" value="NADH_UbQ_OxRdtase_su1/FPO"/>
</dbReference>
<comment type="subcellular location">
    <subcellularLocation>
        <location evidence="1">Membrane</location>
        <topology evidence="1">Multi-pass membrane protein</topology>
    </subcellularLocation>
</comment>
<dbReference type="Pfam" id="PF00146">
    <property type="entry name" value="NADHdh"/>
    <property type="match status" value="1"/>
</dbReference>
<keyword evidence="2 5" id="KW-0812">Transmembrane</keyword>
<name>A0A075FNR8_9ARCH</name>
<evidence type="ECO:0000256" key="4">
    <source>
        <dbReference type="ARBA" id="ARBA00023136"/>
    </source>
</evidence>
<evidence type="ECO:0000256" key="3">
    <source>
        <dbReference type="ARBA" id="ARBA00022989"/>
    </source>
</evidence>
<evidence type="ECO:0000313" key="6">
    <source>
        <dbReference type="EMBL" id="AIE92979.1"/>
    </source>
</evidence>
<keyword evidence="4 5" id="KW-0472">Membrane</keyword>
<dbReference type="EMBL" id="KF900382">
    <property type="protein sequence ID" value="AIE92979.1"/>
    <property type="molecule type" value="Genomic_DNA"/>
</dbReference>
<dbReference type="GO" id="GO:0016020">
    <property type="term" value="C:membrane"/>
    <property type="evidence" value="ECO:0007669"/>
    <property type="project" value="UniProtKB-SubCell"/>
</dbReference>
<keyword evidence="6" id="KW-0560">Oxidoreductase</keyword>
<evidence type="ECO:0000256" key="2">
    <source>
        <dbReference type="ARBA" id="ARBA00022692"/>
    </source>
</evidence>
<evidence type="ECO:0000256" key="1">
    <source>
        <dbReference type="ARBA" id="ARBA00004141"/>
    </source>
</evidence>
<dbReference type="AlphaFoldDB" id="A0A075FNR8"/>
<dbReference type="GO" id="GO:0016491">
    <property type="term" value="F:oxidoreductase activity"/>
    <property type="evidence" value="ECO:0007669"/>
    <property type="project" value="UniProtKB-KW"/>
</dbReference>